<organism evidence="1 2">
    <name type="scientific">Streptoalloteichus tenebrarius (strain ATCC 17920 / DSM 40477 / JCM 4838 / CBS 697.72 / NBRC 16177 / NCIMB 11028 / NRRL B-12390 / A12253. 1 / ISP 5477)</name>
    <name type="common">Streptomyces tenebrarius</name>
    <dbReference type="NCBI Taxonomy" id="1933"/>
    <lineage>
        <taxon>Bacteria</taxon>
        <taxon>Bacillati</taxon>
        <taxon>Actinomycetota</taxon>
        <taxon>Actinomycetes</taxon>
        <taxon>Pseudonocardiales</taxon>
        <taxon>Pseudonocardiaceae</taxon>
        <taxon>Streptoalloteichus</taxon>
    </lineage>
</organism>
<accession>A0ABT1HWR8</accession>
<evidence type="ECO:0000313" key="1">
    <source>
        <dbReference type="EMBL" id="MCP2259966.1"/>
    </source>
</evidence>
<dbReference type="EMBL" id="JAMTCP010000022">
    <property type="protein sequence ID" value="MCP2259966.1"/>
    <property type="molecule type" value="Genomic_DNA"/>
</dbReference>
<reference evidence="1 2" key="1">
    <citation type="submission" date="2022-06" db="EMBL/GenBank/DDBJ databases">
        <title>Genomic Encyclopedia of Archaeal and Bacterial Type Strains, Phase II (KMG-II): from individual species to whole genera.</title>
        <authorList>
            <person name="Goeker M."/>
        </authorList>
    </citation>
    <scope>NUCLEOTIDE SEQUENCE [LARGE SCALE GENOMIC DNA]</scope>
    <source>
        <strain evidence="1 2">DSM 40477</strain>
    </source>
</reference>
<dbReference type="Proteomes" id="UP001205311">
    <property type="component" value="Unassembled WGS sequence"/>
</dbReference>
<protein>
    <submittedName>
        <fullName evidence="1">Uncharacterized protein</fullName>
    </submittedName>
</protein>
<keyword evidence="2" id="KW-1185">Reference proteome</keyword>
<gene>
    <name evidence="1" type="ORF">LX15_003677</name>
</gene>
<evidence type="ECO:0000313" key="2">
    <source>
        <dbReference type="Proteomes" id="UP001205311"/>
    </source>
</evidence>
<name>A0ABT1HWR8_STRSD</name>
<sequence length="106" mass="12304">MRSMTITELVTTFRRSLLALTPIADRTRLSWDFREAHDDWDHLAECLYEVFVARPVLTDSRAPREAHPMPRYAAHIDSYRAYRCPSLAAPDRTTTRVPSSLQMPTR</sequence>
<proteinExistence type="predicted"/>
<comment type="caution">
    <text evidence="1">The sequence shown here is derived from an EMBL/GenBank/DDBJ whole genome shotgun (WGS) entry which is preliminary data.</text>
</comment>